<proteinExistence type="predicted"/>
<organism evidence="1 2">
    <name type="scientific">Pseudoxanthomonas composti</name>
    <dbReference type="NCBI Taxonomy" id="2137479"/>
    <lineage>
        <taxon>Bacteria</taxon>
        <taxon>Pseudomonadati</taxon>
        <taxon>Pseudomonadota</taxon>
        <taxon>Gammaproteobacteria</taxon>
        <taxon>Lysobacterales</taxon>
        <taxon>Lysobacteraceae</taxon>
        <taxon>Pseudoxanthomonas</taxon>
    </lineage>
</organism>
<reference evidence="1 2" key="1">
    <citation type="submission" date="2019-01" db="EMBL/GenBank/DDBJ databases">
        <title>Pseudoxanthomonas composti sp. nov., isolated from compost.</title>
        <authorList>
            <person name="Yang G."/>
        </authorList>
    </citation>
    <scope>NUCLEOTIDE SEQUENCE [LARGE SCALE GENOMIC DNA]</scope>
    <source>
        <strain evidence="1 2">GSS15</strain>
    </source>
</reference>
<accession>A0A4Q1JYU6</accession>
<protein>
    <submittedName>
        <fullName evidence="1">Uncharacterized protein</fullName>
    </submittedName>
</protein>
<name>A0A4Q1JYU6_9GAMM</name>
<dbReference type="Proteomes" id="UP000289784">
    <property type="component" value="Unassembled WGS sequence"/>
</dbReference>
<keyword evidence="2" id="KW-1185">Reference proteome</keyword>
<evidence type="ECO:0000313" key="1">
    <source>
        <dbReference type="EMBL" id="RXR08327.1"/>
    </source>
</evidence>
<dbReference type="EMBL" id="SAWZ01000001">
    <property type="protein sequence ID" value="RXR08327.1"/>
    <property type="molecule type" value="Genomic_DNA"/>
</dbReference>
<evidence type="ECO:0000313" key="2">
    <source>
        <dbReference type="Proteomes" id="UP000289784"/>
    </source>
</evidence>
<comment type="caution">
    <text evidence="1">The sequence shown here is derived from an EMBL/GenBank/DDBJ whole genome shotgun (WGS) entry which is preliminary data.</text>
</comment>
<sequence>MVQSNREGKTGLARAIPASGGHYAAWSRDLPANAPQIIGRTVGATTPYFMVPRTITEYLKQPKC</sequence>
<gene>
    <name evidence="1" type="ORF">EPA99_00380</name>
</gene>
<dbReference type="RefSeq" id="WP_129469219.1">
    <property type="nucleotide sequence ID" value="NZ_SAWZ01000001.1"/>
</dbReference>
<dbReference type="AlphaFoldDB" id="A0A4Q1JYU6"/>